<name>A0A5S5E0F6_9FLAO</name>
<keyword evidence="3" id="KW-1185">Reference proteome</keyword>
<evidence type="ECO:0000313" key="3">
    <source>
        <dbReference type="Proteomes" id="UP000323136"/>
    </source>
</evidence>
<dbReference type="OrthoDB" id="1409065at2"/>
<accession>A0A5S5E0F6</accession>
<dbReference type="InterPro" id="IPR055407">
    <property type="entry name" value="TraM_C"/>
</dbReference>
<dbReference type="Pfam" id="PF12508">
    <property type="entry name" value="Transposon_TraM"/>
    <property type="match status" value="1"/>
</dbReference>
<protein>
    <submittedName>
        <fullName evidence="2">Uncharacterized protein DUF3714</fullName>
    </submittedName>
</protein>
<proteinExistence type="predicted"/>
<dbReference type="Proteomes" id="UP000323136">
    <property type="component" value="Unassembled WGS sequence"/>
</dbReference>
<dbReference type="EMBL" id="VNIA01000001">
    <property type="protein sequence ID" value="TYQ00220.1"/>
    <property type="molecule type" value="Genomic_DNA"/>
</dbReference>
<feature type="domain" description="Conjugative transposon TraM C-terminal" evidence="1">
    <location>
        <begin position="178"/>
        <end position="307"/>
    </location>
</feature>
<evidence type="ECO:0000313" key="2">
    <source>
        <dbReference type="EMBL" id="TYQ00220.1"/>
    </source>
</evidence>
<evidence type="ECO:0000259" key="1">
    <source>
        <dbReference type="Pfam" id="PF12508"/>
    </source>
</evidence>
<organism evidence="2 3">
    <name type="scientific">Tenacibaculum adriaticum</name>
    <dbReference type="NCBI Taxonomy" id="413713"/>
    <lineage>
        <taxon>Bacteria</taxon>
        <taxon>Pseudomonadati</taxon>
        <taxon>Bacteroidota</taxon>
        <taxon>Flavobacteriia</taxon>
        <taxon>Flavobacteriales</taxon>
        <taxon>Flavobacteriaceae</taxon>
        <taxon>Tenacibaculum</taxon>
    </lineage>
</organism>
<sequence>MKIEKNKIIFAGVILCVVLFIASYAVIAFGDNEEPTLENNQIPVPELKDEQKEYKSKLEALDDLKEVRQTNAPSIYDERLLDSTGVYDPDLLEKEKKRKIDSIYKEGRISYTEVSHSKSSVSIKPALKIDKDTTQKIKNQETLVDVKKLGLEHQLFFASNPQENENLLVTNTDAQIFVRVDGTQTVRQNYRLEMRLTKDATIIGKHLPKNTAIYGFVKFQPNRTMISIEHINHQPIKLTAHDFQDGSEGIYIENSFRADVRQQLVSDAVNDINIAGIPQVSGVKRLFQKNNRNVRVTIADNYQLILKLKQ</sequence>
<dbReference type="AlphaFoldDB" id="A0A5S5E0F6"/>
<reference evidence="2 3" key="1">
    <citation type="submission" date="2019-07" db="EMBL/GenBank/DDBJ databases">
        <title>Genomic Encyclopedia of Type Strains, Phase IV (KMG-IV): sequencing the most valuable type-strain genomes for metagenomic binning, comparative biology and taxonomic classification.</title>
        <authorList>
            <person name="Goeker M."/>
        </authorList>
    </citation>
    <scope>NUCLEOTIDE SEQUENCE [LARGE SCALE GENOMIC DNA]</scope>
    <source>
        <strain evidence="2 3">DSM 18961</strain>
    </source>
</reference>
<gene>
    <name evidence="2" type="ORF">C7447_101830</name>
</gene>
<comment type="caution">
    <text evidence="2">The sequence shown here is derived from an EMBL/GenBank/DDBJ whole genome shotgun (WGS) entry which is preliminary data.</text>
</comment>